<protein>
    <submittedName>
        <fullName evidence="2">Uncharacterized protein</fullName>
    </submittedName>
</protein>
<dbReference type="WBParaSite" id="nRc.2.0.1.t28603-RA">
    <property type="protein sequence ID" value="nRc.2.0.1.t28603-RA"/>
    <property type="gene ID" value="nRc.2.0.1.g28603"/>
</dbReference>
<evidence type="ECO:0000313" key="1">
    <source>
        <dbReference type="Proteomes" id="UP000887565"/>
    </source>
</evidence>
<keyword evidence="1" id="KW-1185">Reference proteome</keyword>
<dbReference type="AlphaFoldDB" id="A0A915JR81"/>
<organism evidence="1 2">
    <name type="scientific">Romanomermis culicivorax</name>
    <name type="common">Nematode worm</name>
    <dbReference type="NCBI Taxonomy" id="13658"/>
    <lineage>
        <taxon>Eukaryota</taxon>
        <taxon>Metazoa</taxon>
        <taxon>Ecdysozoa</taxon>
        <taxon>Nematoda</taxon>
        <taxon>Enoplea</taxon>
        <taxon>Dorylaimia</taxon>
        <taxon>Mermithida</taxon>
        <taxon>Mermithoidea</taxon>
        <taxon>Mermithidae</taxon>
        <taxon>Romanomermis</taxon>
    </lineage>
</organism>
<dbReference type="Proteomes" id="UP000887565">
    <property type="component" value="Unplaced"/>
</dbReference>
<accession>A0A915JR81</accession>
<evidence type="ECO:0000313" key="2">
    <source>
        <dbReference type="WBParaSite" id="nRc.2.0.1.t28603-RA"/>
    </source>
</evidence>
<proteinExistence type="predicted"/>
<name>A0A915JR81_ROMCU</name>
<reference evidence="2" key="1">
    <citation type="submission" date="2022-11" db="UniProtKB">
        <authorList>
            <consortium name="WormBaseParasite"/>
        </authorList>
    </citation>
    <scope>IDENTIFICATION</scope>
</reference>
<sequence>MIFTSRSQVYYNYILVGTFAARKNANATSYEILADRPSTFKIFSTEQTYSTKKHITLVKHPTNIKSAEIIFHLNSCAKFNLVFKSDISNHVTASFTCDPTEGECVIGYFIETSLFADKNKTDRTDQIKFDAVKFFARDLCVLRLFRKLKPSNAYKIAVNEMEFENYVVPEYYEPPKRVRFESFDEKQITIYQIDVE</sequence>